<evidence type="ECO:0000256" key="2">
    <source>
        <dbReference type="ARBA" id="ARBA00022553"/>
    </source>
</evidence>
<dbReference type="AlphaFoldDB" id="A0AAV3RYU1"/>
<accession>A0AAV3RYU1</accession>
<sequence>MTEKRKAREREGHTQLKKKRISSKKHNSRKGEGGKNRGPGLPNQLRKEINLLDQTEHSFNDDDDVNFDDDVYEYEEGDAIEDLKKNHQFDPVDNLEYELPGDFKDENVASDEDDEVNSDQDDLEEGNRRHARMLEDITGLPSDAFEGKKKKDIVVSEPYPESEFNPSRDILDGNGLISMDDLMDPLSRKPGFSKINKRLKELEKKGKTVHAPLPMPVQKRLERQAAYNESKKVLTQWESLIKRNREAPTIYFGEDVNLGYSTVGAIAANFEPRTDFEKNIASLLNDTNVVEAHRKDGARLLELNKITVEDVRDRNSHLAKMRSLLFRHEIKAKRIKKIKSKTYRNLQKKDRLKAVSKAVETDPEVAKELAMKQERKRAEERMTQKHKNRGKWAKRILARGIDVQDDGTRAAISEQLQQHAELTRKMNSMRDSSSSDDSSDDDGSDQISGDSDPEGALKLLNKAKEKTLEVVEGEEELPKSGVLSLPFMVRGMKKRKEAAEREATLALQEYDLSLKQLEDNNVVEGKMSVGPSGRRVFGAVQKQVKEAKNTNVEKIDHFDGNSDNDSEDGFVTKEELEDDNGKVTFSQTDINIDPDVFREVSEIGHDSVFKSFEDIAKDPGLNTTYDVAIFASNSWKKMKNLSGDNMGRKSEARQADLDPVMQNHKIMEEEGDDDSDTDDGGQMVDGILSSGPKSSYELPSQEELIRRAFAGDDVEEEFHKDRDEVLNEENPEPEKPVLLPGWGQWTHVQKKKGIPSWMLAEHEAAKKKREEALKKRKDAHLNHVIISEKLDKKAEKLHTKTLPFPFKSTDAFEQSIRMPIGPDFNPATAVGALTRPEVVKKSGVSIKPIQYEDVNPYERSEDHKRKGPKNEKRKGNGKAKGKMIKAH</sequence>
<proteinExistence type="predicted"/>
<keyword evidence="4" id="KW-0175">Coiled coil</keyword>
<dbReference type="Pfam" id="PF04615">
    <property type="entry name" value="Utp14"/>
    <property type="match status" value="1"/>
</dbReference>
<gene>
    <name evidence="6" type="ORF">LIER_33566</name>
</gene>
<dbReference type="PANTHER" id="PTHR14150:SF12">
    <property type="entry name" value="U3 SMALL NUCLEOLAR RNA-ASSOCIATED PROTEIN 14 HOMOLOG A"/>
    <property type="match status" value="1"/>
</dbReference>
<comment type="subcellular location">
    <subcellularLocation>
        <location evidence="1">Nucleus</location>
        <location evidence="1">Nucleolus</location>
    </subcellularLocation>
</comment>
<evidence type="ECO:0000256" key="5">
    <source>
        <dbReference type="SAM" id="MobiDB-lite"/>
    </source>
</evidence>
<protein>
    <submittedName>
        <fullName evidence="6">RNA metabolism protein</fullName>
    </submittedName>
</protein>
<dbReference type="InterPro" id="IPR006709">
    <property type="entry name" value="SSU_processome_Utp14"/>
</dbReference>
<dbReference type="PANTHER" id="PTHR14150">
    <property type="entry name" value="U3 SMALL NUCLEOLAR RNA-ASSOCIATED PROTEIN 14"/>
    <property type="match status" value="1"/>
</dbReference>
<comment type="caution">
    <text evidence="6">The sequence shown here is derived from an EMBL/GenBank/DDBJ whole genome shotgun (WGS) entry which is preliminary data.</text>
</comment>
<feature type="coiled-coil region" evidence="4">
    <location>
        <begin position="489"/>
        <end position="520"/>
    </location>
</feature>
<feature type="region of interest" description="Disordered" evidence="5">
    <location>
        <begin position="850"/>
        <end position="887"/>
    </location>
</feature>
<feature type="region of interest" description="Disordered" evidence="5">
    <location>
        <begin position="425"/>
        <end position="455"/>
    </location>
</feature>
<evidence type="ECO:0000313" key="6">
    <source>
        <dbReference type="EMBL" id="GAA0186278.1"/>
    </source>
</evidence>
<feature type="compositionally biased region" description="Basic and acidic residues" evidence="5">
    <location>
        <begin position="856"/>
        <end position="874"/>
    </location>
</feature>
<feature type="compositionally biased region" description="Basic and acidic residues" evidence="5">
    <location>
        <begin position="45"/>
        <end position="60"/>
    </location>
</feature>
<organism evidence="6 7">
    <name type="scientific">Lithospermum erythrorhizon</name>
    <name type="common">Purple gromwell</name>
    <name type="synonym">Lithospermum officinale var. erythrorhizon</name>
    <dbReference type="NCBI Taxonomy" id="34254"/>
    <lineage>
        <taxon>Eukaryota</taxon>
        <taxon>Viridiplantae</taxon>
        <taxon>Streptophyta</taxon>
        <taxon>Embryophyta</taxon>
        <taxon>Tracheophyta</taxon>
        <taxon>Spermatophyta</taxon>
        <taxon>Magnoliopsida</taxon>
        <taxon>eudicotyledons</taxon>
        <taxon>Gunneridae</taxon>
        <taxon>Pentapetalae</taxon>
        <taxon>asterids</taxon>
        <taxon>lamiids</taxon>
        <taxon>Boraginales</taxon>
        <taxon>Boraginaceae</taxon>
        <taxon>Boraginoideae</taxon>
        <taxon>Lithospermeae</taxon>
        <taxon>Lithospermum</taxon>
    </lineage>
</organism>
<feature type="compositionally biased region" description="Basic and acidic residues" evidence="5">
    <location>
        <begin position="1"/>
        <end position="14"/>
    </location>
</feature>
<dbReference type="EMBL" id="BAABME010013531">
    <property type="protein sequence ID" value="GAA0186278.1"/>
    <property type="molecule type" value="Genomic_DNA"/>
</dbReference>
<keyword evidence="7" id="KW-1185">Reference proteome</keyword>
<dbReference type="GO" id="GO:0006364">
    <property type="term" value="P:rRNA processing"/>
    <property type="evidence" value="ECO:0007669"/>
    <property type="project" value="InterPro"/>
</dbReference>
<feature type="compositionally biased region" description="Acidic residues" evidence="5">
    <location>
        <begin position="61"/>
        <end position="80"/>
    </location>
</feature>
<dbReference type="GO" id="GO:0032040">
    <property type="term" value="C:small-subunit processome"/>
    <property type="evidence" value="ECO:0007669"/>
    <property type="project" value="InterPro"/>
</dbReference>
<feature type="compositionally biased region" description="Basic residues" evidence="5">
    <location>
        <begin position="15"/>
        <end position="28"/>
    </location>
</feature>
<dbReference type="Proteomes" id="UP001454036">
    <property type="component" value="Unassembled WGS sequence"/>
</dbReference>
<feature type="region of interest" description="Disordered" evidence="5">
    <location>
        <begin position="722"/>
        <end position="741"/>
    </location>
</feature>
<feature type="compositionally biased region" description="Acidic residues" evidence="5">
    <location>
        <begin position="108"/>
        <end position="124"/>
    </location>
</feature>
<evidence type="ECO:0000256" key="4">
    <source>
        <dbReference type="SAM" id="Coils"/>
    </source>
</evidence>
<feature type="region of interest" description="Disordered" evidence="5">
    <location>
        <begin position="668"/>
        <end position="697"/>
    </location>
</feature>
<feature type="compositionally biased region" description="Acidic residues" evidence="5">
    <location>
        <begin position="669"/>
        <end position="679"/>
    </location>
</feature>
<feature type="region of interest" description="Disordered" evidence="5">
    <location>
        <begin position="1"/>
        <end position="126"/>
    </location>
</feature>
<reference evidence="6 7" key="1">
    <citation type="submission" date="2024-01" db="EMBL/GenBank/DDBJ databases">
        <title>The complete chloroplast genome sequence of Lithospermum erythrorhizon: insights into the phylogenetic relationship among Boraginaceae species and the maternal lineages of purple gromwells.</title>
        <authorList>
            <person name="Okada T."/>
            <person name="Watanabe K."/>
        </authorList>
    </citation>
    <scope>NUCLEOTIDE SEQUENCE [LARGE SCALE GENOMIC DNA]</scope>
</reference>
<keyword evidence="3" id="KW-0539">Nucleus</keyword>
<evidence type="ECO:0000256" key="1">
    <source>
        <dbReference type="ARBA" id="ARBA00004604"/>
    </source>
</evidence>
<evidence type="ECO:0000256" key="3">
    <source>
        <dbReference type="ARBA" id="ARBA00023242"/>
    </source>
</evidence>
<name>A0AAV3RYU1_LITER</name>
<keyword evidence="2" id="KW-0597">Phosphoprotein</keyword>
<feature type="compositionally biased region" description="Basic and acidic residues" evidence="5">
    <location>
        <begin position="81"/>
        <end position="90"/>
    </location>
</feature>
<evidence type="ECO:0000313" key="7">
    <source>
        <dbReference type="Proteomes" id="UP001454036"/>
    </source>
</evidence>
<feature type="compositionally biased region" description="Basic residues" evidence="5">
    <location>
        <begin position="875"/>
        <end position="887"/>
    </location>
</feature>